<keyword evidence="1" id="KW-1133">Transmembrane helix</keyword>
<organism evidence="2 3">
    <name type="scientific">Kitasatospora saccharophila</name>
    <dbReference type="NCBI Taxonomy" id="407973"/>
    <lineage>
        <taxon>Bacteria</taxon>
        <taxon>Bacillati</taxon>
        <taxon>Actinomycetota</taxon>
        <taxon>Actinomycetes</taxon>
        <taxon>Kitasatosporales</taxon>
        <taxon>Streptomycetaceae</taxon>
        <taxon>Kitasatospora</taxon>
    </lineage>
</organism>
<keyword evidence="1" id="KW-0812">Transmembrane</keyword>
<keyword evidence="3" id="KW-1185">Reference proteome</keyword>
<evidence type="ECO:0000313" key="3">
    <source>
        <dbReference type="Proteomes" id="UP001500897"/>
    </source>
</evidence>
<reference evidence="2 3" key="1">
    <citation type="journal article" date="2019" name="Int. J. Syst. Evol. Microbiol.">
        <title>The Global Catalogue of Microorganisms (GCM) 10K type strain sequencing project: providing services to taxonomists for standard genome sequencing and annotation.</title>
        <authorList>
            <consortium name="The Broad Institute Genomics Platform"/>
            <consortium name="The Broad Institute Genome Sequencing Center for Infectious Disease"/>
            <person name="Wu L."/>
            <person name="Ma J."/>
        </authorList>
    </citation>
    <scope>NUCLEOTIDE SEQUENCE [LARGE SCALE GENOMIC DNA]</scope>
    <source>
        <strain evidence="2 3">JCM 14559</strain>
    </source>
</reference>
<dbReference type="Proteomes" id="UP001500897">
    <property type="component" value="Unassembled WGS sequence"/>
</dbReference>
<keyword evidence="1" id="KW-0472">Membrane</keyword>
<protein>
    <submittedName>
        <fullName evidence="2">Uncharacterized protein</fullName>
    </submittedName>
</protein>
<sequence length="63" mass="6255">MNTHVWTAAIAAVVALTALGLAAFAVARVSGSAPLKVAIVITALTGFVAALPPLISAFTSFMA</sequence>
<evidence type="ECO:0000256" key="1">
    <source>
        <dbReference type="SAM" id="Phobius"/>
    </source>
</evidence>
<gene>
    <name evidence="2" type="ORF">GCM10009759_35420</name>
</gene>
<dbReference type="EMBL" id="BAAANS010000022">
    <property type="protein sequence ID" value="GAA2101567.1"/>
    <property type="molecule type" value="Genomic_DNA"/>
</dbReference>
<dbReference type="RefSeq" id="WP_344553177.1">
    <property type="nucleotide sequence ID" value="NZ_BAAANS010000022.1"/>
</dbReference>
<feature type="transmembrane region" description="Helical" evidence="1">
    <location>
        <begin position="37"/>
        <end position="61"/>
    </location>
</feature>
<proteinExistence type="predicted"/>
<accession>A0ABN2WYF7</accession>
<evidence type="ECO:0000313" key="2">
    <source>
        <dbReference type="EMBL" id="GAA2101567.1"/>
    </source>
</evidence>
<name>A0ABN2WYF7_9ACTN</name>
<comment type="caution">
    <text evidence="2">The sequence shown here is derived from an EMBL/GenBank/DDBJ whole genome shotgun (WGS) entry which is preliminary data.</text>
</comment>